<dbReference type="EMBL" id="JNBR01001431">
    <property type="protein sequence ID" value="OQR87561.1"/>
    <property type="molecule type" value="Genomic_DNA"/>
</dbReference>
<name>A0A1V9YPE8_ACHHY</name>
<organism evidence="3 4">
    <name type="scientific">Achlya hypogyna</name>
    <name type="common">Oomycete</name>
    <name type="synonym">Protoachlya hypogyna</name>
    <dbReference type="NCBI Taxonomy" id="1202772"/>
    <lineage>
        <taxon>Eukaryota</taxon>
        <taxon>Sar</taxon>
        <taxon>Stramenopiles</taxon>
        <taxon>Oomycota</taxon>
        <taxon>Saprolegniomycetes</taxon>
        <taxon>Saprolegniales</taxon>
        <taxon>Achlyaceae</taxon>
        <taxon>Achlya</taxon>
    </lineage>
</organism>
<dbReference type="InterPro" id="IPR024862">
    <property type="entry name" value="TRPV"/>
</dbReference>
<feature type="transmembrane region" description="Helical" evidence="2">
    <location>
        <begin position="301"/>
        <end position="327"/>
    </location>
</feature>
<feature type="transmembrane region" description="Helical" evidence="2">
    <location>
        <begin position="235"/>
        <end position="256"/>
    </location>
</feature>
<dbReference type="PANTHER" id="PTHR10582:SF2">
    <property type="entry name" value="INACTIVE"/>
    <property type="match status" value="1"/>
</dbReference>
<evidence type="ECO:0000313" key="3">
    <source>
        <dbReference type="EMBL" id="OQR87561.1"/>
    </source>
</evidence>
<dbReference type="GO" id="GO:0005216">
    <property type="term" value="F:monoatomic ion channel activity"/>
    <property type="evidence" value="ECO:0007669"/>
    <property type="project" value="InterPro"/>
</dbReference>
<feature type="transmembrane region" description="Helical" evidence="2">
    <location>
        <begin position="173"/>
        <end position="191"/>
    </location>
</feature>
<proteinExistence type="predicted"/>
<comment type="caution">
    <text evidence="3">The sequence shown here is derived from an EMBL/GenBank/DDBJ whole genome shotgun (WGS) entry which is preliminary data.</text>
</comment>
<dbReference type="PANTHER" id="PTHR10582">
    <property type="entry name" value="TRANSIENT RECEPTOR POTENTIAL ION CHANNEL PROTEIN"/>
    <property type="match status" value="1"/>
</dbReference>
<dbReference type="AlphaFoldDB" id="A0A1V9YPE8"/>
<dbReference type="GO" id="GO:0005886">
    <property type="term" value="C:plasma membrane"/>
    <property type="evidence" value="ECO:0007669"/>
    <property type="project" value="TreeGrafter"/>
</dbReference>
<reference evidence="3 4" key="1">
    <citation type="journal article" date="2014" name="Genome Biol. Evol.">
        <title>The secreted proteins of Achlya hypogyna and Thraustotheca clavata identify the ancestral oomycete secretome and reveal gene acquisitions by horizontal gene transfer.</title>
        <authorList>
            <person name="Misner I."/>
            <person name="Blouin N."/>
            <person name="Leonard G."/>
            <person name="Richards T.A."/>
            <person name="Lane C.E."/>
        </authorList>
    </citation>
    <scope>NUCLEOTIDE SEQUENCE [LARGE SCALE GENOMIC DNA]</scope>
    <source>
        <strain evidence="3 4">ATCC 48635</strain>
    </source>
</reference>
<feature type="transmembrane region" description="Helical" evidence="2">
    <location>
        <begin position="6"/>
        <end position="24"/>
    </location>
</feature>
<keyword evidence="1" id="KW-0677">Repeat</keyword>
<feature type="transmembrane region" description="Helical" evidence="2">
    <location>
        <begin position="197"/>
        <end position="215"/>
    </location>
</feature>
<accession>A0A1V9YPE8</accession>
<evidence type="ECO:0000256" key="2">
    <source>
        <dbReference type="SAM" id="Phobius"/>
    </source>
</evidence>
<feature type="transmembrane region" description="Helical" evidence="2">
    <location>
        <begin position="131"/>
        <end position="152"/>
    </location>
</feature>
<gene>
    <name evidence="3" type="ORF">ACHHYP_08512</name>
</gene>
<dbReference type="OrthoDB" id="533508at2759"/>
<feature type="transmembrane region" description="Helical" evidence="2">
    <location>
        <begin position="36"/>
        <end position="53"/>
    </location>
</feature>
<keyword evidence="2" id="KW-0472">Membrane</keyword>
<dbReference type="GO" id="GO:0098703">
    <property type="term" value="P:calcium ion import across plasma membrane"/>
    <property type="evidence" value="ECO:0007669"/>
    <property type="project" value="TreeGrafter"/>
</dbReference>
<protein>
    <recommendedName>
        <fullName evidence="5">Ion transport domain-containing protein</fullName>
    </recommendedName>
</protein>
<sequence>MFIEYVGLYALLLMTMTHSATMHVSDAAAYPVQLQVWVYLGVSLGIMVLLALHNFRGRLIHLGVVLTVASVVLFNQYMERLMAAINWSTFVLTNNLLLGVLALIFHAFEVYEYSSMISQEAQETMAHGSSIFHKAFFRIAMCPVLISIDFFMTPFGTHVNKEYYQSEFNRFQGPTYIAVLVYVVAQLTNVFSDTLNLYVSVLLTLILWVLGLQLLEVHPTVGYVVPMMRDVVMDVLRFFAFVAPFLCAYTFAYYILFQSVGAKVPPGYTSIPRSFRTTYLNMLGQVDLTPFNELPAPYEYLLGHALLLSQGTVVVIMLINVLIAMMAKTVGDGLKKAKTAQQMAFASCVLRSEKIRGLDLLEKNDGETERCPMMHQHPSWLMSRRQRSDCKLWRTTCTGSAAT</sequence>
<keyword evidence="2" id="KW-1133">Transmembrane helix</keyword>
<dbReference type="Proteomes" id="UP000243579">
    <property type="component" value="Unassembled WGS sequence"/>
</dbReference>
<keyword evidence="2" id="KW-0812">Transmembrane</keyword>
<evidence type="ECO:0008006" key="5">
    <source>
        <dbReference type="Google" id="ProtNLM"/>
    </source>
</evidence>
<feature type="transmembrane region" description="Helical" evidence="2">
    <location>
        <begin position="90"/>
        <end position="111"/>
    </location>
</feature>
<evidence type="ECO:0000313" key="4">
    <source>
        <dbReference type="Proteomes" id="UP000243579"/>
    </source>
</evidence>
<evidence type="ECO:0000256" key="1">
    <source>
        <dbReference type="ARBA" id="ARBA00022737"/>
    </source>
</evidence>
<feature type="transmembrane region" description="Helical" evidence="2">
    <location>
        <begin position="59"/>
        <end position="78"/>
    </location>
</feature>
<keyword evidence="4" id="KW-1185">Reference proteome</keyword>